<dbReference type="Proteomes" id="UP000054662">
    <property type="component" value="Unassembled WGS sequence"/>
</dbReference>
<name>A0A0W1AEJ3_9GAMM</name>
<feature type="coiled-coil region" evidence="1">
    <location>
        <begin position="361"/>
        <end position="391"/>
    </location>
</feature>
<comment type="caution">
    <text evidence="4">The sequence shown here is derived from an EMBL/GenBank/DDBJ whole genome shotgun (WGS) entry which is preliminary data.</text>
</comment>
<reference evidence="4 5" key="1">
    <citation type="submission" date="2015-11" db="EMBL/GenBank/DDBJ databases">
        <title>Genomic analysis of 38 Legionella species identifies large and diverse effector repertoires.</title>
        <authorList>
            <person name="Burstein D."/>
            <person name="Amaro F."/>
            <person name="Zusman T."/>
            <person name="Lifshitz Z."/>
            <person name="Cohen O."/>
            <person name="Gilbert J.A."/>
            <person name="Pupko T."/>
            <person name="Shuman H.A."/>
            <person name="Segal G."/>
        </authorList>
    </citation>
    <scope>NUCLEOTIDE SEQUENCE [LARGE SCALE GENOMIC DNA]</scope>
    <source>
        <strain evidence="4 5">ATCC 49508</strain>
    </source>
</reference>
<keyword evidence="1" id="KW-0175">Coiled coil</keyword>
<dbReference type="AlphaFoldDB" id="A0A0W1AEJ3"/>
<feature type="coiled-coil region" evidence="1">
    <location>
        <begin position="518"/>
        <end position="545"/>
    </location>
</feature>
<proteinExistence type="predicted"/>
<dbReference type="OrthoDB" id="5637094at2"/>
<feature type="coiled-coil region" evidence="1">
    <location>
        <begin position="222"/>
        <end position="249"/>
    </location>
</feature>
<dbReference type="InterPro" id="IPR041357">
    <property type="entry name" value="LegC3_N_Legionellaceae"/>
</dbReference>
<evidence type="ECO:0000313" key="5">
    <source>
        <dbReference type="Proteomes" id="UP000054662"/>
    </source>
</evidence>
<keyword evidence="2" id="KW-1133">Transmembrane helix</keyword>
<dbReference type="STRING" id="45076.Lwor_1270"/>
<feature type="transmembrane region" description="Helical" evidence="2">
    <location>
        <begin position="458"/>
        <end position="478"/>
    </location>
</feature>
<protein>
    <submittedName>
        <fullName evidence="4">Substrate of the Dot/Icm secretion system</fullName>
    </submittedName>
</protein>
<keyword evidence="2" id="KW-0472">Membrane</keyword>
<accession>A0A0W1AEJ3</accession>
<dbReference type="RefSeq" id="WP_058493077.1">
    <property type="nucleotide sequence ID" value="NZ_CBCRUR010000001.1"/>
</dbReference>
<dbReference type="PATRIC" id="fig|45076.6.peg.1386"/>
<evidence type="ECO:0000256" key="1">
    <source>
        <dbReference type="SAM" id="Coils"/>
    </source>
</evidence>
<feature type="domain" description="LegC3 N-terminal Legionellaceae" evidence="3">
    <location>
        <begin position="1"/>
        <end position="128"/>
    </location>
</feature>
<keyword evidence="5" id="KW-1185">Reference proteome</keyword>
<keyword evidence="2" id="KW-0812">Transmembrane</keyword>
<dbReference type="EMBL" id="LNZC01000012">
    <property type="protein sequence ID" value="KTD79756.1"/>
    <property type="molecule type" value="Genomic_DNA"/>
</dbReference>
<sequence>MALSEIMIHDVLKFQLNKVICETSYGNLRHYLLERAPLSAVTEVIDSFLNEHYYHDKQTITQQLIHAACDAQKILDAEDASKDAQENERDNQLRIDYNEEFYTQKSKLAQLETAIPLQMNYKAQFESQVSEYKINLNQIEQALESIKQRRGIIQSRYHLNPGIPQPNVHAHPQMVVHGPVVHSVVMSIQDQVTLEQLALEEGRLTGERQRLNQLITLKKQDISREGQQLNTLQREKKQAEERVQYLMKELDDELPERAQQREIRHQERLAREHARQTDDPNLLQLAHKTKEELNKNIEAKIKQLDDLKAQLRQTVVAHGYSMFVTQLDEILRSDAFLKADYHERDALKSITSIMKNYLEINSQEQELIQRLDNVKNTLQQQQKNLVSKTAQLKDYGCSEPQLIEKNKTLTNQKIQLQGDSQSAALARDLMFGVSFVCGATALVGGVVFGTIVFAPLNIILVTALALVSLVTLTAGIVYNSKQTDADYQLKQNTLMIAANQSLLTKNGKEAEQLREHTIPKLKRSIEEARGTIPQLEAQIKQKSDAKQQLLVKAQNVRWGFSGGSLPFFNGVSAGHFEPVKPSAPPAPNSPEHEVEPFSLYPSISTGFSLRH</sequence>
<evidence type="ECO:0000313" key="4">
    <source>
        <dbReference type="EMBL" id="KTD79756.1"/>
    </source>
</evidence>
<feature type="transmembrane region" description="Helical" evidence="2">
    <location>
        <begin position="429"/>
        <end position="452"/>
    </location>
</feature>
<organism evidence="4 5">
    <name type="scientific">Legionella worsleiensis</name>
    <dbReference type="NCBI Taxonomy" id="45076"/>
    <lineage>
        <taxon>Bacteria</taxon>
        <taxon>Pseudomonadati</taxon>
        <taxon>Pseudomonadota</taxon>
        <taxon>Gammaproteobacteria</taxon>
        <taxon>Legionellales</taxon>
        <taxon>Legionellaceae</taxon>
        <taxon>Legionella</taxon>
    </lineage>
</organism>
<feature type="coiled-coil region" evidence="1">
    <location>
        <begin position="283"/>
        <end position="314"/>
    </location>
</feature>
<evidence type="ECO:0000256" key="2">
    <source>
        <dbReference type="SAM" id="Phobius"/>
    </source>
</evidence>
<dbReference type="Pfam" id="PF18654">
    <property type="entry name" value="LegC3_N"/>
    <property type="match status" value="2"/>
</dbReference>
<gene>
    <name evidence="4" type="primary">pieE_1</name>
    <name evidence="4" type="ORF">Lwor_1270</name>
</gene>
<feature type="coiled-coil region" evidence="1">
    <location>
        <begin position="122"/>
        <end position="149"/>
    </location>
</feature>
<evidence type="ECO:0000259" key="3">
    <source>
        <dbReference type="Pfam" id="PF18654"/>
    </source>
</evidence>
<feature type="domain" description="LegC3 N-terminal Legionellaceae" evidence="3">
    <location>
        <begin position="207"/>
        <end position="359"/>
    </location>
</feature>